<name>A0A1W2GQT5_REIFA</name>
<gene>
    <name evidence="3" type="ORF">SAMN04488029_4003</name>
</gene>
<keyword evidence="1" id="KW-0175">Coiled coil</keyword>
<feature type="signal peptide" evidence="2">
    <location>
        <begin position="1"/>
        <end position="20"/>
    </location>
</feature>
<feature type="chain" id="PRO_5012325726" evidence="2">
    <location>
        <begin position="21"/>
        <end position="334"/>
    </location>
</feature>
<evidence type="ECO:0000313" key="3">
    <source>
        <dbReference type="EMBL" id="SMD39017.1"/>
    </source>
</evidence>
<feature type="coiled-coil region" evidence="1">
    <location>
        <begin position="129"/>
        <end position="156"/>
    </location>
</feature>
<protein>
    <submittedName>
        <fullName evidence="3">Uncharacterized protein</fullName>
    </submittedName>
</protein>
<sequence length="334" mass="38455">MKYLIFLTLSICLLSGCASTNSLFKSTSKNSESELFDILDRLNSFESDSLTSNQDSLVSLIREKVILLELHKIEKSEIEKDNEKITKNYRQTDAGELVKAKEKELQQTTFEETVQQFSLDTTATSTNLSKEAKAAIKSYIEQVSELNKELEKSDLKTITFGVSFGAKWWEDQIYDYAINPIDSTLISDELEKTALNFATNIAFTPFLHSDMINHRIEKWRNKNFLKTIGYQALRNLSFVVTIDVARISDDESSFEFLESVDGAIGLGYRLGKNFFVAYTWDWQKVRQLRSDFNQNKTQLLDLNGQIVTEIDLNNDTLFRDRVIRKNGVLFIWSF</sequence>
<accession>A0A1W2GQT5</accession>
<dbReference type="EMBL" id="FWYF01000005">
    <property type="protein sequence ID" value="SMD39017.1"/>
    <property type="molecule type" value="Genomic_DNA"/>
</dbReference>
<keyword evidence="4" id="KW-1185">Reference proteome</keyword>
<dbReference type="Proteomes" id="UP000192472">
    <property type="component" value="Unassembled WGS sequence"/>
</dbReference>
<dbReference type="PROSITE" id="PS51257">
    <property type="entry name" value="PROKAR_LIPOPROTEIN"/>
    <property type="match status" value="1"/>
</dbReference>
<evidence type="ECO:0000256" key="1">
    <source>
        <dbReference type="SAM" id="Coils"/>
    </source>
</evidence>
<dbReference type="STRING" id="692418.SAMN04488029_4003"/>
<reference evidence="3 4" key="1">
    <citation type="submission" date="2017-04" db="EMBL/GenBank/DDBJ databases">
        <authorList>
            <person name="Afonso C.L."/>
            <person name="Miller P.J."/>
            <person name="Scott M.A."/>
            <person name="Spackman E."/>
            <person name="Goraichik I."/>
            <person name="Dimitrov K.M."/>
            <person name="Suarez D.L."/>
            <person name="Swayne D.E."/>
        </authorList>
    </citation>
    <scope>NUCLEOTIDE SEQUENCE [LARGE SCALE GENOMIC DNA]</scope>
    <source>
        <strain evidence="3 4">DSM 26133</strain>
    </source>
</reference>
<keyword evidence="2" id="KW-0732">Signal</keyword>
<dbReference type="AlphaFoldDB" id="A0A1W2GQT5"/>
<organism evidence="3 4">
    <name type="scientific">Reichenbachiella faecimaris</name>
    <dbReference type="NCBI Taxonomy" id="692418"/>
    <lineage>
        <taxon>Bacteria</taxon>
        <taxon>Pseudomonadati</taxon>
        <taxon>Bacteroidota</taxon>
        <taxon>Cytophagia</taxon>
        <taxon>Cytophagales</taxon>
        <taxon>Reichenbachiellaceae</taxon>
        <taxon>Reichenbachiella</taxon>
    </lineage>
</organism>
<proteinExistence type="predicted"/>
<evidence type="ECO:0000313" key="4">
    <source>
        <dbReference type="Proteomes" id="UP000192472"/>
    </source>
</evidence>
<evidence type="ECO:0000256" key="2">
    <source>
        <dbReference type="SAM" id="SignalP"/>
    </source>
</evidence>